<name>A0A078GEU2_BRANA</name>
<protein>
    <submittedName>
        <fullName evidence="3">BnaC05g39820D protein</fullName>
    </submittedName>
</protein>
<evidence type="ECO:0000313" key="4">
    <source>
        <dbReference type="Proteomes" id="UP000028999"/>
    </source>
</evidence>
<dbReference type="PaxDb" id="3708-A0A078GEU2"/>
<feature type="compositionally biased region" description="Low complexity" evidence="1">
    <location>
        <begin position="319"/>
        <end position="332"/>
    </location>
</feature>
<keyword evidence="4" id="KW-1185">Reference proteome</keyword>
<dbReference type="Pfam" id="PF14111">
    <property type="entry name" value="DUF4283"/>
    <property type="match status" value="1"/>
</dbReference>
<reference evidence="3 4" key="1">
    <citation type="journal article" date="2014" name="Science">
        <title>Plant genetics. Early allopolyploid evolution in the post-Neolithic Brassica napus oilseed genome.</title>
        <authorList>
            <person name="Chalhoub B."/>
            <person name="Denoeud F."/>
            <person name="Liu S."/>
            <person name="Parkin I.A."/>
            <person name="Tang H."/>
            <person name="Wang X."/>
            <person name="Chiquet J."/>
            <person name="Belcram H."/>
            <person name="Tong C."/>
            <person name="Samans B."/>
            <person name="Correa M."/>
            <person name="Da Silva C."/>
            <person name="Just J."/>
            <person name="Falentin C."/>
            <person name="Koh C.S."/>
            <person name="Le Clainche I."/>
            <person name="Bernard M."/>
            <person name="Bento P."/>
            <person name="Noel B."/>
            <person name="Labadie K."/>
            <person name="Alberti A."/>
            <person name="Charles M."/>
            <person name="Arnaud D."/>
            <person name="Guo H."/>
            <person name="Daviaud C."/>
            <person name="Alamery S."/>
            <person name="Jabbari K."/>
            <person name="Zhao M."/>
            <person name="Edger P.P."/>
            <person name="Chelaifa H."/>
            <person name="Tack D."/>
            <person name="Lassalle G."/>
            <person name="Mestiri I."/>
            <person name="Schnel N."/>
            <person name="Le Paslier M.C."/>
            <person name="Fan G."/>
            <person name="Renault V."/>
            <person name="Bayer P.E."/>
            <person name="Golicz A.A."/>
            <person name="Manoli S."/>
            <person name="Lee T.H."/>
            <person name="Thi V.H."/>
            <person name="Chalabi S."/>
            <person name="Hu Q."/>
            <person name="Fan C."/>
            <person name="Tollenaere R."/>
            <person name="Lu Y."/>
            <person name="Battail C."/>
            <person name="Shen J."/>
            <person name="Sidebottom C.H."/>
            <person name="Wang X."/>
            <person name="Canaguier A."/>
            <person name="Chauveau A."/>
            <person name="Berard A."/>
            <person name="Deniot G."/>
            <person name="Guan M."/>
            <person name="Liu Z."/>
            <person name="Sun F."/>
            <person name="Lim Y.P."/>
            <person name="Lyons E."/>
            <person name="Town C.D."/>
            <person name="Bancroft I."/>
            <person name="Wang X."/>
            <person name="Meng J."/>
            <person name="Ma J."/>
            <person name="Pires J.C."/>
            <person name="King G.J."/>
            <person name="Brunel D."/>
            <person name="Delourme R."/>
            <person name="Renard M."/>
            <person name="Aury J.M."/>
            <person name="Adams K.L."/>
            <person name="Batley J."/>
            <person name="Snowdon R.J."/>
            <person name="Tost J."/>
            <person name="Edwards D."/>
            <person name="Zhou Y."/>
            <person name="Hua W."/>
            <person name="Sharpe A.G."/>
            <person name="Paterson A.H."/>
            <person name="Guan C."/>
            <person name="Wincker P."/>
        </authorList>
    </citation>
    <scope>NUCLEOTIDE SEQUENCE [LARGE SCALE GENOMIC DNA]</scope>
    <source>
        <strain evidence="4">cv. Darmor-bzh</strain>
    </source>
</reference>
<dbReference type="InterPro" id="IPR025558">
    <property type="entry name" value="DUF4283"/>
</dbReference>
<evidence type="ECO:0000313" key="3">
    <source>
        <dbReference type="EMBL" id="CDY23612.1"/>
    </source>
</evidence>
<feature type="domain" description="DUF4283" evidence="2">
    <location>
        <begin position="152"/>
        <end position="192"/>
    </location>
</feature>
<proteinExistence type="predicted"/>
<dbReference type="Proteomes" id="UP000028999">
    <property type="component" value="Unassembled WGS sequence"/>
</dbReference>
<dbReference type="PANTHER" id="PTHR31286">
    <property type="entry name" value="GLYCINE-RICH CELL WALL STRUCTURAL PROTEIN 1.8-LIKE"/>
    <property type="match status" value="1"/>
</dbReference>
<evidence type="ECO:0000256" key="1">
    <source>
        <dbReference type="SAM" id="MobiDB-lite"/>
    </source>
</evidence>
<dbReference type="EMBL" id="LK032145">
    <property type="protein sequence ID" value="CDY23612.1"/>
    <property type="molecule type" value="Genomic_DNA"/>
</dbReference>
<dbReference type="InterPro" id="IPR040256">
    <property type="entry name" value="At4g02000-like"/>
</dbReference>
<gene>
    <name evidence="3" type="primary">BnaC05g39820D</name>
    <name evidence="3" type="ORF">GSBRNA2T00023829001</name>
</gene>
<accession>A0A078GEU2</accession>
<evidence type="ECO:0000259" key="2">
    <source>
        <dbReference type="Pfam" id="PF14111"/>
    </source>
</evidence>
<dbReference type="OMA" id="IELWTEM"/>
<organism evidence="3 4">
    <name type="scientific">Brassica napus</name>
    <name type="common">Rape</name>
    <dbReference type="NCBI Taxonomy" id="3708"/>
    <lineage>
        <taxon>Eukaryota</taxon>
        <taxon>Viridiplantae</taxon>
        <taxon>Streptophyta</taxon>
        <taxon>Embryophyta</taxon>
        <taxon>Tracheophyta</taxon>
        <taxon>Spermatophyta</taxon>
        <taxon>Magnoliopsida</taxon>
        <taxon>eudicotyledons</taxon>
        <taxon>Gunneridae</taxon>
        <taxon>Pentapetalae</taxon>
        <taxon>rosids</taxon>
        <taxon>malvids</taxon>
        <taxon>Brassicales</taxon>
        <taxon>Brassicaceae</taxon>
        <taxon>Brassiceae</taxon>
        <taxon>Brassica</taxon>
    </lineage>
</organism>
<dbReference type="AlphaFoldDB" id="A0A078GEU2"/>
<dbReference type="PANTHER" id="PTHR31286:SF90">
    <property type="entry name" value="DUF4283 DOMAIN-CONTAINING PROTEIN"/>
    <property type="match status" value="1"/>
</dbReference>
<dbReference type="Gramene" id="CDY23612">
    <property type="protein sequence ID" value="CDY23612"/>
    <property type="gene ID" value="GSBRNA2T00023829001"/>
</dbReference>
<feature type="region of interest" description="Disordered" evidence="1">
    <location>
        <begin position="308"/>
        <end position="332"/>
    </location>
</feature>
<sequence>MQNPWKLPGSASALSPPLSAADVTMTLQPESAKKTCPTITGLQKGLTSNLLSLTQTGPLFGSIPQTILSPETIPPSTSNPIDFSVHKPKSSSPLLTNKAASPIFPPSSVQTEASKKKLPIFPLPQSHTQAQTPSLTGRPRVLIPDVVFEKGAELHKDFIVCYYNGKPPPFNQIQSVFNHMWGKGKKLEIHNNPLNRSTLHSINKDLGSLDRRSSRPALQSRVSLVAGLVGEPKETDDFTRNLVSLTVSHVKVEVDLTKPLPSVVEFEHQSGEVPLNPPISTSSQFAALINLPTDFSPAHLNNQLILASTPEPPLRPSLKRSSSSPTLSPPHLSQNTCPNPFILHTSKSTLSLPPNPNEPTLSLPPIPKAHPDIFASPNCPKKLLIPLFLLNEYWLHTSKPLFGAILESHIKELSLLHLMATLCSGWHYVSNHLSDADGRIILIWKDPLKLQVVH</sequence>